<dbReference type="GO" id="GO:0006606">
    <property type="term" value="P:protein import into nucleus"/>
    <property type="evidence" value="ECO:0007669"/>
    <property type="project" value="TreeGrafter"/>
</dbReference>
<keyword evidence="2" id="KW-0812">Transmembrane</keyword>
<evidence type="ECO:0000313" key="8">
    <source>
        <dbReference type="EMBL" id="ODV68713.1"/>
    </source>
</evidence>
<evidence type="ECO:0000259" key="5">
    <source>
        <dbReference type="Pfam" id="PF24312"/>
    </source>
</evidence>
<dbReference type="InterPro" id="IPR056541">
    <property type="entry name" value="Ig-like_POM152"/>
</dbReference>
<dbReference type="EMBL" id="KV454539">
    <property type="protein sequence ID" value="ODV68713.1"/>
    <property type="molecule type" value="Genomic_DNA"/>
</dbReference>
<proteinExistence type="predicted"/>
<dbReference type="InterPro" id="IPR056540">
    <property type="entry name" value="TMD_POM152"/>
</dbReference>
<feature type="transmembrane region" description="Helical" evidence="2">
    <location>
        <begin position="40"/>
        <end position="60"/>
    </location>
</feature>
<evidence type="ECO:0000256" key="1">
    <source>
        <dbReference type="SAM" id="MobiDB-lite"/>
    </source>
</evidence>
<dbReference type="InterPro" id="IPR056542">
    <property type="entry name" value="Ig-like_POM152_1st"/>
</dbReference>
<evidence type="ECO:0000313" key="9">
    <source>
        <dbReference type="Proteomes" id="UP000095085"/>
    </source>
</evidence>
<feature type="domain" description="Nucleoporin POM152 Ig-like" evidence="5">
    <location>
        <begin position="762"/>
        <end position="849"/>
    </location>
</feature>
<feature type="domain" description="Nucleoporin POM152 first Ig-like" evidence="6">
    <location>
        <begin position="182"/>
        <end position="298"/>
    </location>
</feature>
<dbReference type="RefSeq" id="XP_020077780.1">
    <property type="nucleotide sequence ID" value="XM_020223460.1"/>
</dbReference>
<evidence type="ECO:0008006" key="10">
    <source>
        <dbReference type="Google" id="ProtNLM"/>
    </source>
</evidence>
<dbReference type="PANTHER" id="PTHR28206">
    <property type="entry name" value="NUCLEOPORIN POM152"/>
    <property type="match status" value="1"/>
</dbReference>
<dbReference type="Pfam" id="PF24527">
    <property type="entry name" value="Ig-like_Pom152_9"/>
    <property type="match status" value="1"/>
</dbReference>
<feature type="region of interest" description="Disordered" evidence="1">
    <location>
        <begin position="1"/>
        <end position="23"/>
    </location>
</feature>
<feature type="transmembrane region" description="Helical" evidence="2">
    <location>
        <begin position="80"/>
        <end position="103"/>
    </location>
</feature>
<dbReference type="Pfam" id="PF24312">
    <property type="entry name" value="Ig-like_POM152"/>
    <property type="match status" value="1"/>
</dbReference>
<dbReference type="OrthoDB" id="10253254at2759"/>
<evidence type="ECO:0000259" key="3">
    <source>
        <dbReference type="Pfam" id="PF23664"/>
    </source>
</evidence>
<evidence type="ECO:0000259" key="6">
    <source>
        <dbReference type="Pfam" id="PF24519"/>
    </source>
</evidence>
<feature type="compositionally biased region" description="Polar residues" evidence="1">
    <location>
        <begin position="9"/>
        <end position="23"/>
    </location>
</feature>
<sequence>MDSGGTAKKLSNSKKQQGDSRSANDSFIPPYVLDHASQRLFILSVFILIQCWKVYDIILIRTETLTTNPVTLTNLNNFTFVIKYAIIDGLFLWILPILNIPYLTFSPLLTLLLTLGMNAITFVLASNAAIPLFANLILPFWKYIFNKKELTIIGDSVSPTNVIDMNSHFKGKYTIQYLPDSSAHFNPFHFDKLCLDTNHPAPIMMPIEFNTTTDIGFLQIEHITPENEIHHVNYIKNDLNKLLKKDTSHLRKHSGFISTDKRVFYTEVPILAPGKYRISKVTDLKGTVIRSFKSDFLIARCPNSEFVYPFPNKKSYKCVGDPDIEDNDLNLPLVKVSGVAPLNVEFDAKLTDGTLFKFHKTVETEKQTNTELDLIRTETLTRNLVEQELLWNPLILSTKNTGKVGIQIRAITDHLGNSKRYNPLSEDNDLWFEIDLRPVQPIRLVDTSASKALLVNSSKTLNLDYLAYDGDFPLTVNISYTSNENSLLDHTFKREFKNVQELRKGIEVSKEGRYQLVEAFNKFCPCKADPTAIDLVLAGPPQVDIMAEPILDKCVGLIGYKFDFDFEGSAPFLVQYQVFKNISGGTLKPILNEHGLTTRVIKSSLKHYNFEYKPRVEGEYVIIFKNIKDVNYNKQPIPLDEKKHTYLTYFKQRSSASFFENGGKSKTLSTCFNSSATVPLYFTGNLPFSFSYDVVNVQSKEKAVSNQKVTNWFDSIYNIELPSFKKGGTYSIVLKDAVDSMGCNAEFDTEESIYVRTRSDIPEISFDKGSRDFRIIEGDSVKIPLSLKSSIGMSSSDQLNYTITDLFDSSISKSRKLTNLNNFVVRDTGIYKLTSLMNGGCSGKISDEEEVRVSFYPRPNLTVSALPETVLKQHLEENFASVHLKRVCQYRENRVQLNLQGSAPFIVDYDIKFPGGKVETKSLSADSNNIDFDLPTSQSGDYEVVFKGVYDKLYTKSRILRLGESKGLSPVVRYDISPLPNAIFPKSSNFVQICETALKTKKSSIPAIPVEFSGEYPFTIKASFKQGLNGKSQKFMIENIDEPYLHLSNALGSNKRSLDIEKDLHVGEHLITLHEVQDANGCKKKDLTSNNRYAIAVTEAPNISKQQPNKPYYCVGDHISYNMSGVSPFTVFYSFNGKSQRAELSHRFYRLASKPGVLTINGLRDSSVNKCSVNFTEGTSQYESLKLDVYDLPSVEVSQGENIIRNLHEGDQTEIKFTFTGTPPFYLKYIRTIENIDQNSKRKHLSKHRKQKNKVLETKVVEGIWDHEYTVYANLEGTYEAIEVRDAYCRAKRDDIEVPVN</sequence>
<feature type="transmembrane region" description="Helical" evidence="2">
    <location>
        <begin position="115"/>
        <end position="141"/>
    </location>
</feature>
<dbReference type="Pfam" id="PF24519">
    <property type="entry name" value="Ig-like_Pom152_1"/>
    <property type="match status" value="1"/>
</dbReference>
<dbReference type="GO" id="GO:0070762">
    <property type="term" value="C:nuclear pore transmembrane ring"/>
    <property type="evidence" value="ECO:0007669"/>
    <property type="project" value="TreeGrafter"/>
</dbReference>
<gene>
    <name evidence="8" type="ORF">HYPBUDRAFT_4795</name>
</gene>
<dbReference type="Pfam" id="PF24097">
    <property type="entry name" value="TMD_POM152"/>
    <property type="match status" value="1"/>
</dbReference>
<dbReference type="GO" id="GO:0017056">
    <property type="term" value="F:structural constituent of nuclear pore"/>
    <property type="evidence" value="ECO:0007669"/>
    <property type="project" value="InterPro"/>
</dbReference>
<name>A0A1E4RN88_9ASCO</name>
<dbReference type="GeneID" id="30998009"/>
<organism evidence="8 9">
    <name type="scientific">Hyphopichia burtonii NRRL Y-1933</name>
    <dbReference type="NCBI Taxonomy" id="984485"/>
    <lineage>
        <taxon>Eukaryota</taxon>
        <taxon>Fungi</taxon>
        <taxon>Dikarya</taxon>
        <taxon>Ascomycota</taxon>
        <taxon>Saccharomycotina</taxon>
        <taxon>Pichiomycetes</taxon>
        <taxon>Debaryomycetaceae</taxon>
        <taxon>Hyphopichia</taxon>
    </lineage>
</organism>
<keyword evidence="2" id="KW-1133">Transmembrane helix</keyword>
<reference evidence="9" key="1">
    <citation type="submission" date="2016-05" db="EMBL/GenBank/DDBJ databases">
        <title>Comparative genomics of biotechnologically important yeasts.</title>
        <authorList>
            <consortium name="DOE Joint Genome Institute"/>
            <person name="Riley R."/>
            <person name="Haridas S."/>
            <person name="Wolfe K.H."/>
            <person name="Lopes M.R."/>
            <person name="Hittinger C.T."/>
            <person name="Goker M."/>
            <person name="Salamov A."/>
            <person name="Wisecaver J."/>
            <person name="Long T.M."/>
            <person name="Aerts A.L."/>
            <person name="Barry K."/>
            <person name="Choi C."/>
            <person name="Clum A."/>
            <person name="Coughlan A.Y."/>
            <person name="Deshpande S."/>
            <person name="Douglass A.P."/>
            <person name="Hanson S.J."/>
            <person name="Klenk H.-P."/>
            <person name="Labutti K."/>
            <person name="Lapidus A."/>
            <person name="Lindquist E."/>
            <person name="Lipzen A."/>
            <person name="Meier-Kolthoff J.P."/>
            <person name="Ohm R.A."/>
            <person name="Otillar R.P."/>
            <person name="Pangilinan J."/>
            <person name="Peng Y."/>
            <person name="Rokas A."/>
            <person name="Rosa C.A."/>
            <person name="Scheuner C."/>
            <person name="Sibirny A.A."/>
            <person name="Slot J.C."/>
            <person name="Stielow J.B."/>
            <person name="Sun H."/>
            <person name="Kurtzman C.P."/>
            <person name="Blackwell M."/>
            <person name="Grigoriev I.V."/>
            <person name="Jeffries T.W."/>
        </authorList>
    </citation>
    <scope>NUCLEOTIDE SEQUENCE [LARGE SCALE GENOMIC DNA]</scope>
    <source>
        <strain evidence="9">NRRL Y-1933</strain>
    </source>
</reference>
<dbReference type="GO" id="GO:0006999">
    <property type="term" value="P:nuclear pore organization"/>
    <property type="evidence" value="ECO:0007669"/>
    <property type="project" value="TreeGrafter"/>
</dbReference>
<keyword evidence="9" id="KW-1185">Reference proteome</keyword>
<feature type="domain" description="Nucleoporin POM152 N-terminal transmembrane" evidence="4">
    <location>
        <begin position="34"/>
        <end position="127"/>
    </location>
</feature>
<dbReference type="InterPro" id="IPR056544">
    <property type="entry name" value="Ig_POM152"/>
</dbReference>
<dbReference type="STRING" id="984485.A0A1E4RN88"/>
<feature type="domain" description="Nucleoporin POM152 immunoglobulin-like" evidence="3">
    <location>
        <begin position="540"/>
        <end position="652"/>
    </location>
</feature>
<keyword evidence="2" id="KW-0472">Membrane</keyword>
<accession>A0A1E4RN88</accession>
<dbReference type="PANTHER" id="PTHR28206:SF1">
    <property type="entry name" value="NUCLEOPORIN POM152"/>
    <property type="match status" value="1"/>
</dbReference>
<dbReference type="Proteomes" id="UP000095085">
    <property type="component" value="Unassembled WGS sequence"/>
</dbReference>
<protein>
    <recommendedName>
        <fullName evidence="10">Nucleoporin Pom152</fullName>
    </recommendedName>
</protein>
<dbReference type="Pfam" id="PF23664">
    <property type="entry name" value="Ig_Pom152"/>
    <property type="match status" value="2"/>
</dbReference>
<dbReference type="InterPro" id="IPR056543">
    <property type="entry name" value="Ig-like_POM152_9th"/>
</dbReference>
<feature type="domain" description="Nucleoporin POM152 immunoglobulin-like" evidence="3">
    <location>
        <begin position="894"/>
        <end position="958"/>
    </location>
</feature>
<evidence type="ECO:0000259" key="7">
    <source>
        <dbReference type="Pfam" id="PF24527"/>
    </source>
</evidence>
<evidence type="ECO:0000256" key="2">
    <source>
        <dbReference type="SAM" id="Phobius"/>
    </source>
</evidence>
<evidence type="ECO:0000259" key="4">
    <source>
        <dbReference type="Pfam" id="PF24097"/>
    </source>
</evidence>
<dbReference type="InterPro" id="IPR037701">
    <property type="entry name" value="Pom152"/>
</dbReference>
<feature type="domain" description="Nucleoporin POM152 ninth Ig-like" evidence="7">
    <location>
        <begin position="1109"/>
        <end position="1174"/>
    </location>
</feature>